<sequence length="130" mass="14459">MEPEQEDQILIHIQVSLGSEQRISPGHQSSRKSNLQEKLLVSFCCFSSMCYVSSSVEDTGESLRSFYKQTEDPDRLLELAAATMTSPVLRITLDNLPEKRRGSSVDCSQSCIFKLHSSAALEVQCLITST</sequence>
<name>A0A9N7UQV3_PLEPL</name>
<accession>A0A9N7UQV3</accession>
<dbReference type="EMBL" id="CADEAL010001734">
    <property type="protein sequence ID" value="CAB1435102.1"/>
    <property type="molecule type" value="Genomic_DNA"/>
</dbReference>
<dbReference type="AlphaFoldDB" id="A0A9N7UQV3"/>
<proteinExistence type="predicted"/>
<gene>
    <name evidence="1" type="ORF">PLEPLA_LOCUS23196</name>
</gene>
<protein>
    <submittedName>
        <fullName evidence="1">Uncharacterized protein</fullName>
    </submittedName>
</protein>
<evidence type="ECO:0000313" key="2">
    <source>
        <dbReference type="Proteomes" id="UP001153269"/>
    </source>
</evidence>
<keyword evidence="2" id="KW-1185">Reference proteome</keyword>
<reference evidence="1" key="1">
    <citation type="submission" date="2020-03" db="EMBL/GenBank/DDBJ databases">
        <authorList>
            <person name="Weist P."/>
        </authorList>
    </citation>
    <scope>NUCLEOTIDE SEQUENCE</scope>
</reference>
<evidence type="ECO:0000313" key="1">
    <source>
        <dbReference type="EMBL" id="CAB1435102.1"/>
    </source>
</evidence>
<organism evidence="1 2">
    <name type="scientific">Pleuronectes platessa</name>
    <name type="common">European plaice</name>
    <dbReference type="NCBI Taxonomy" id="8262"/>
    <lineage>
        <taxon>Eukaryota</taxon>
        <taxon>Metazoa</taxon>
        <taxon>Chordata</taxon>
        <taxon>Craniata</taxon>
        <taxon>Vertebrata</taxon>
        <taxon>Euteleostomi</taxon>
        <taxon>Actinopterygii</taxon>
        <taxon>Neopterygii</taxon>
        <taxon>Teleostei</taxon>
        <taxon>Neoteleostei</taxon>
        <taxon>Acanthomorphata</taxon>
        <taxon>Carangaria</taxon>
        <taxon>Pleuronectiformes</taxon>
        <taxon>Pleuronectoidei</taxon>
        <taxon>Pleuronectidae</taxon>
        <taxon>Pleuronectes</taxon>
    </lineage>
</organism>
<dbReference type="Proteomes" id="UP001153269">
    <property type="component" value="Unassembled WGS sequence"/>
</dbReference>
<comment type="caution">
    <text evidence="1">The sequence shown here is derived from an EMBL/GenBank/DDBJ whole genome shotgun (WGS) entry which is preliminary data.</text>
</comment>